<keyword evidence="1" id="KW-1133">Transmembrane helix</keyword>
<keyword evidence="1" id="KW-0472">Membrane</keyword>
<evidence type="ECO:0000256" key="1">
    <source>
        <dbReference type="SAM" id="Phobius"/>
    </source>
</evidence>
<dbReference type="EMBL" id="BARU01006502">
    <property type="protein sequence ID" value="GAH47388.1"/>
    <property type="molecule type" value="Genomic_DNA"/>
</dbReference>
<dbReference type="InterPro" id="IPR002225">
    <property type="entry name" value="3Beta_OHSteriod_DH/Estase"/>
</dbReference>
<keyword evidence="1" id="KW-0812">Transmembrane</keyword>
<dbReference type="Pfam" id="PF01073">
    <property type="entry name" value="3Beta_HSD"/>
    <property type="match status" value="1"/>
</dbReference>
<sequence>MIFFIQDLITLILLLIMTNILITGGTGFIGIPLVKKLHELGHGLKLLIRESSNTTPFKELNNIEYVIGDIQDTSSLEKAVSNVDAIYHLAANTAIWTKEKSIYYDVNVKGTENVANIALKNNLKLFYMSSFTALGPTPQEAVDETHENEDFCMEYEKSKFQAKKLVKSY</sequence>
<dbReference type="GO" id="GO:0005737">
    <property type="term" value="C:cytoplasm"/>
    <property type="evidence" value="ECO:0007669"/>
    <property type="project" value="TreeGrafter"/>
</dbReference>
<organism evidence="3">
    <name type="scientific">marine sediment metagenome</name>
    <dbReference type="NCBI Taxonomy" id="412755"/>
    <lineage>
        <taxon>unclassified sequences</taxon>
        <taxon>metagenomes</taxon>
        <taxon>ecological metagenomes</taxon>
    </lineage>
</organism>
<dbReference type="InterPro" id="IPR036291">
    <property type="entry name" value="NAD(P)-bd_dom_sf"/>
</dbReference>
<dbReference type="InterPro" id="IPR051783">
    <property type="entry name" value="NAD(P)-dependent_oxidoreduct"/>
</dbReference>
<dbReference type="SUPFAM" id="SSF51735">
    <property type="entry name" value="NAD(P)-binding Rossmann-fold domains"/>
    <property type="match status" value="1"/>
</dbReference>
<accession>X1HQ14</accession>
<evidence type="ECO:0000313" key="3">
    <source>
        <dbReference type="EMBL" id="GAH47388.1"/>
    </source>
</evidence>
<dbReference type="GO" id="GO:0016616">
    <property type="term" value="F:oxidoreductase activity, acting on the CH-OH group of donors, NAD or NADP as acceptor"/>
    <property type="evidence" value="ECO:0007669"/>
    <property type="project" value="InterPro"/>
</dbReference>
<dbReference type="Gene3D" id="3.40.50.720">
    <property type="entry name" value="NAD(P)-binding Rossmann-like Domain"/>
    <property type="match status" value="1"/>
</dbReference>
<dbReference type="GO" id="GO:0004029">
    <property type="term" value="F:aldehyde dehydrogenase (NAD+) activity"/>
    <property type="evidence" value="ECO:0007669"/>
    <property type="project" value="TreeGrafter"/>
</dbReference>
<protein>
    <recommendedName>
        <fullName evidence="2">3-beta hydroxysteroid dehydrogenase/isomerase domain-containing protein</fullName>
    </recommendedName>
</protein>
<dbReference type="PANTHER" id="PTHR48079">
    <property type="entry name" value="PROTEIN YEEZ"/>
    <property type="match status" value="1"/>
</dbReference>
<dbReference type="GO" id="GO:0006694">
    <property type="term" value="P:steroid biosynthetic process"/>
    <property type="evidence" value="ECO:0007669"/>
    <property type="project" value="InterPro"/>
</dbReference>
<proteinExistence type="predicted"/>
<feature type="domain" description="3-beta hydroxysteroid dehydrogenase/isomerase" evidence="2">
    <location>
        <begin position="21"/>
        <end position="167"/>
    </location>
</feature>
<dbReference type="PANTHER" id="PTHR48079:SF6">
    <property type="entry name" value="NAD(P)-BINDING DOMAIN-CONTAINING PROTEIN-RELATED"/>
    <property type="match status" value="1"/>
</dbReference>
<evidence type="ECO:0000259" key="2">
    <source>
        <dbReference type="Pfam" id="PF01073"/>
    </source>
</evidence>
<reference evidence="3" key="1">
    <citation type="journal article" date="2014" name="Front. Microbiol.">
        <title>High frequency of phylogenetically diverse reductive dehalogenase-homologous genes in deep subseafloor sedimentary metagenomes.</title>
        <authorList>
            <person name="Kawai M."/>
            <person name="Futagami T."/>
            <person name="Toyoda A."/>
            <person name="Takaki Y."/>
            <person name="Nishi S."/>
            <person name="Hori S."/>
            <person name="Arai W."/>
            <person name="Tsubouchi T."/>
            <person name="Morono Y."/>
            <person name="Uchiyama I."/>
            <person name="Ito T."/>
            <person name="Fujiyama A."/>
            <person name="Inagaki F."/>
            <person name="Takami H."/>
        </authorList>
    </citation>
    <scope>NUCLEOTIDE SEQUENCE</scope>
    <source>
        <strain evidence="3">Expedition CK06-06</strain>
    </source>
</reference>
<gene>
    <name evidence="3" type="ORF">S03H2_12794</name>
</gene>
<feature type="transmembrane region" description="Helical" evidence="1">
    <location>
        <begin position="12"/>
        <end position="34"/>
    </location>
</feature>
<feature type="non-terminal residue" evidence="3">
    <location>
        <position position="169"/>
    </location>
</feature>
<name>X1HQ14_9ZZZZ</name>
<comment type="caution">
    <text evidence="3">The sequence shown here is derived from an EMBL/GenBank/DDBJ whole genome shotgun (WGS) entry which is preliminary data.</text>
</comment>
<dbReference type="AlphaFoldDB" id="X1HQ14"/>